<accession>A0ABS7XA65</accession>
<dbReference type="EMBL" id="JAERPS020000004">
    <property type="protein sequence ID" value="MBZ9612438.1"/>
    <property type="molecule type" value="Genomic_DNA"/>
</dbReference>
<keyword evidence="1" id="KW-0732">Signal</keyword>
<evidence type="ECO:0000313" key="2">
    <source>
        <dbReference type="EMBL" id="MBZ9612438.1"/>
    </source>
</evidence>
<feature type="signal peptide" evidence="1">
    <location>
        <begin position="1"/>
        <end position="23"/>
    </location>
</feature>
<keyword evidence="3" id="KW-1185">Reference proteome</keyword>
<name>A0ABS7XA65_9GAMM</name>
<dbReference type="RefSeq" id="WP_205311435.1">
    <property type="nucleotide sequence ID" value="NZ_JAERPS020000004.1"/>
</dbReference>
<evidence type="ECO:0000313" key="3">
    <source>
        <dbReference type="Proteomes" id="UP000663814"/>
    </source>
</evidence>
<dbReference type="Proteomes" id="UP000663814">
    <property type="component" value="Unassembled WGS sequence"/>
</dbReference>
<sequence>MRWLSSFALLLYICLLCTPQAFAVHDQRLSPLADTQFHAVTPASPCYSFYSESDNSDEPPPVLPLAVSISPAPVHHSRLFNRLITSKAGFLSAVKARAPPATSSS</sequence>
<reference evidence="2 3" key="2">
    <citation type="submission" date="2021-08" db="EMBL/GenBank/DDBJ databases">
        <title>Rheinheimera aquimaris sp. nov., isolated from seawater of the East Sea in Korea.</title>
        <authorList>
            <person name="Kim K.H."/>
            <person name="Wenting R."/>
            <person name="Kim K.R."/>
            <person name="Jeon C.O."/>
        </authorList>
    </citation>
    <scope>NUCLEOTIDE SEQUENCE [LARGE SCALE GENOMIC DNA]</scope>
    <source>
        <strain evidence="2 3">MA-13</strain>
    </source>
</reference>
<reference evidence="2 3" key="1">
    <citation type="submission" date="2020-12" db="EMBL/GenBank/DDBJ databases">
        <authorList>
            <person name="Ruan W."/>
            <person name="Khan S.A."/>
            <person name="Jeon C.O."/>
        </authorList>
    </citation>
    <scope>NUCLEOTIDE SEQUENCE [LARGE SCALE GENOMIC DNA]</scope>
    <source>
        <strain evidence="2 3">MA-13</strain>
    </source>
</reference>
<organism evidence="2 3">
    <name type="scientific">Rheinheimera maricola</name>
    <dbReference type="NCBI Taxonomy" id="2793282"/>
    <lineage>
        <taxon>Bacteria</taxon>
        <taxon>Pseudomonadati</taxon>
        <taxon>Pseudomonadota</taxon>
        <taxon>Gammaproteobacteria</taxon>
        <taxon>Chromatiales</taxon>
        <taxon>Chromatiaceae</taxon>
        <taxon>Rheinheimera</taxon>
    </lineage>
</organism>
<gene>
    <name evidence="2" type="ORF">I4W93_012605</name>
</gene>
<feature type="chain" id="PRO_5045914968" evidence="1">
    <location>
        <begin position="24"/>
        <end position="105"/>
    </location>
</feature>
<comment type="caution">
    <text evidence="2">The sequence shown here is derived from an EMBL/GenBank/DDBJ whole genome shotgun (WGS) entry which is preliminary data.</text>
</comment>
<evidence type="ECO:0000256" key="1">
    <source>
        <dbReference type="SAM" id="SignalP"/>
    </source>
</evidence>
<protein>
    <submittedName>
        <fullName evidence="2">Uncharacterized protein</fullName>
    </submittedName>
</protein>
<proteinExistence type="predicted"/>